<name>A0ABV3X6B4_9FIRM</name>
<evidence type="ECO:0000256" key="1">
    <source>
        <dbReference type="SAM" id="Phobius"/>
    </source>
</evidence>
<dbReference type="PANTHER" id="PTHR38442:SF1">
    <property type="entry name" value="INNER MEMBRANE PROTEIN"/>
    <property type="match status" value="1"/>
</dbReference>
<evidence type="ECO:0000313" key="3">
    <source>
        <dbReference type="Proteomes" id="UP001559623"/>
    </source>
</evidence>
<organism evidence="2 3">
    <name type="scientific">Selenomonas sputigena</name>
    <dbReference type="NCBI Taxonomy" id="69823"/>
    <lineage>
        <taxon>Bacteria</taxon>
        <taxon>Bacillati</taxon>
        <taxon>Bacillota</taxon>
        <taxon>Negativicutes</taxon>
        <taxon>Selenomonadales</taxon>
        <taxon>Selenomonadaceae</taxon>
        <taxon>Selenomonas</taxon>
    </lineage>
</organism>
<dbReference type="EMBL" id="JARVLH010000005">
    <property type="protein sequence ID" value="MEX5285729.1"/>
    <property type="molecule type" value="Genomic_DNA"/>
</dbReference>
<dbReference type="InterPro" id="IPR007383">
    <property type="entry name" value="DUF445"/>
</dbReference>
<protein>
    <submittedName>
        <fullName evidence="2">DUF445 domain-containing protein</fullName>
    </submittedName>
</protein>
<dbReference type="RefSeq" id="WP_368847453.1">
    <property type="nucleotide sequence ID" value="NZ_CP194411.1"/>
</dbReference>
<keyword evidence="3" id="KW-1185">Reference proteome</keyword>
<gene>
    <name evidence="2" type="ORF">QCO44_08805</name>
</gene>
<comment type="caution">
    <text evidence="2">The sequence shown here is derived from an EMBL/GenBank/DDBJ whole genome shotgun (WGS) entry which is preliminary data.</text>
</comment>
<feature type="transmembrane region" description="Helical" evidence="1">
    <location>
        <begin position="38"/>
        <end position="58"/>
    </location>
</feature>
<dbReference type="PANTHER" id="PTHR38442">
    <property type="entry name" value="INNER MEMBRANE PROTEIN-RELATED"/>
    <property type="match status" value="1"/>
</dbReference>
<dbReference type="Pfam" id="PF04286">
    <property type="entry name" value="DUF445"/>
    <property type="match status" value="1"/>
</dbReference>
<dbReference type="Proteomes" id="UP001559623">
    <property type="component" value="Unassembled WGS sequence"/>
</dbReference>
<proteinExistence type="predicted"/>
<feature type="transmembrane region" description="Helical" evidence="1">
    <location>
        <begin position="388"/>
        <end position="408"/>
    </location>
</feature>
<accession>A0ABV3X6B4</accession>
<sequence length="413" mass="46991">MVLQKKYKATLALCVSVAGTLAVLPMVGQGFLWDLLEAGFLASTVGGLADWFAVTAIFRKPLGISYRTDILRKNRGRIMQALVDYAANDLLSADHIMAAARRLDMAQMFVAYLVQRGGRERIKTLAAAVILRTAETMDTESVSRSVWPAIRESLKSFPLEKFRLRLFDMLGEKRHSDRILHLVLRAVRRTLLDPALQEILLENIRELRERYERQANLRTTVIQAMDLTDERLKEIALSHLDAYLAEMLKGEGDGYEKLSAGFREMLYAFGANDSLKKAIAGWKETTFQKIDLSAQFAAWLEKNVKGAEPFWREPLFSLVDQKIDEFIANKSLQRRADLAFKRVMEKELKDHHAFITQMVKERLEEFSDDELIAFVESRVDDDLQMIRINGSVVGSLAGMMLYLIAYFVEKAVG</sequence>
<keyword evidence="1" id="KW-0472">Membrane</keyword>
<keyword evidence="1" id="KW-1133">Transmembrane helix</keyword>
<keyword evidence="1" id="KW-0812">Transmembrane</keyword>
<reference evidence="2 3" key="1">
    <citation type="submission" date="2023-04" db="EMBL/GenBank/DDBJ databases">
        <title>Genome Sequence of Selenomonas sputigena ATCC 33150.</title>
        <authorList>
            <person name="Miller D.P."/>
            <person name="Anvari S."/>
            <person name="Polson S.W."/>
            <person name="Macdonald M."/>
            <person name="Mcdowell J.V."/>
        </authorList>
    </citation>
    <scope>NUCLEOTIDE SEQUENCE [LARGE SCALE GENOMIC DNA]</scope>
    <source>
        <strain evidence="2 3">ATCC 33150</strain>
    </source>
</reference>
<evidence type="ECO:0000313" key="2">
    <source>
        <dbReference type="EMBL" id="MEX5285729.1"/>
    </source>
</evidence>